<dbReference type="Proteomes" id="UP000816034">
    <property type="component" value="Unassembled WGS sequence"/>
</dbReference>
<reference evidence="1 2" key="1">
    <citation type="journal article" date="2018" name="BMC Genomics">
        <title>The genome of Naegleria lovaniensis, the basis for a comparative approach to unravel pathogenicity factors of the human pathogenic amoeba N. fowleri.</title>
        <authorList>
            <person name="Liechti N."/>
            <person name="Schurch N."/>
            <person name="Bruggmann R."/>
            <person name="Wittwer M."/>
        </authorList>
    </citation>
    <scope>NUCLEOTIDE SEQUENCE [LARGE SCALE GENOMIC DNA]</scope>
    <source>
        <strain evidence="1 2">ATCC 30569</strain>
    </source>
</reference>
<protein>
    <submittedName>
        <fullName evidence="1">Uncharacterized protein</fullName>
    </submittedName>
</protein>
<dbReference type="GeneID" id="68100701"/>
<evidence type="ECO:0000313" key="2">
    <source>
        <dbReference type="Proteomes" id="UP000816034"/>
    </source>
</evidence>
<dbReference type="EMBL" id="PYSW02000032">
    <property type="protein sequence ID" value="KAG2378608.1"/>
    <property type="molecule type" value="Genomic_DNA"/>
</dbReference>
<evidence type="ECO:0000313" key="1">
    <source>
        <dbReference type="EMBL" id="KAG2378608.1"/>
    </source>
</evidence>
<keyword evidence="2" id="KW-1185">Reference proteome</keyword>
<accession>A0AA88GLX1</accession>
<organism evidence="1 2">
    <name type="scientific">Naegleria lovaniensis</name>
    <name type="common">Amoeba</name>
    <dbReference type="NCBI Taxonomy" id="51637"/>
    <lineage>
        <taxon>Eukaryota</taxon>
        <taxon>Discoba</taxon>
        <taxon>Heterolobosea</taxon>
        <taxon>Tetramitia</taxon>
        <taxon>Eutetramitia</taxon>
        <taxon>Vahlkampfiidae</taxon>
        <taxon>Naegleria</taxon>
    </lineage>
</organism>
<comment type="caution">
    <text evidence="1">The sequence shown here is derived from an EMBL/GenBank/DDBJ whole genome shotgun (WGS) entry which is preliminary data.</text>
</comment>
<sequence>MNVTNNQQDDANHQVVVDTTEWVHVLGIHLKQALWYSTYSINGIVPYNFKHDDIPRQEFSTMKRNGKIMRIALDLIEECNTRIMNLSKNNNIMNFLIDCKLLERKFCKLVFKFYAITKMTCTRKLDLLMKWLYLFTRKIITPLRILHVVIFTSIHNFGVEKESILNGRCLLVSPDENTPLLLTVTCLIEKFSSNVRVLQTLWRHLFNSFKELRNHSTFLERLQWIISFKIVSYLLTQHPHCNPYLKHLISVCEHNVDHDWVSKNLEGSNDANDMSDRFIQQYIKFTKIYRASHISTRVAKNVVAELFRRVLDQNKGDEMENEDSILNNFNMCLNSVRAIANNCKTHFLNKLRPEHEDRALKLRFTKAYLYNSYIVWKQIIQYQGSFTYDLHSPPFWNSISSHFDTVAYYNGAPLILCLALEFLAFRSVLSSLDNIHADSSQYYQQNSYETIEECINFSMDLMARLKQEMNASYEIDTATVIEEKILNFLGKFHLKPSNLRKPILDLLLQYTFAAYFLIQKFEGYGRSMLHKQIILDNFPMKHLSDFLNGSTERGNHYRKQLAELRYTLHHVSHRQENEQNVLSTLMFISRSIRRCSSKHPLAVCFFDMWTPILQKYLKSKSEQGSLASLCEIISFNILE</sequence>
<name>A0AA88GLX1_NAELO</name>
<dbReference type="AlphaFoldDB" id="A0AA88GLX1"/>
<dbReference type="RefSeq" id="XP_044545870.1">
    <property type="nucleotide sequence ID" value="XM_044698302.1"/>
</dbReference>
<gene>
    <name evidence="1" type="ORF">C9374_008247</name>
</gene>
<proteinExistence type="predicted"/>